<evidence type="ECO:0000313" key="2">
    <source>
        <dbReference type="EMBL" id="GIE42996.1"/>
    </source>
</evidence>
<name>A0A7W7HM81_9ACTN</name>
<dbReference type="Proteomes" id="UP000590511">
    <property type="component" value="Unassembled WGS sequence"/>
</dbReference>
<organism evidence="3 4">
    <name type="scientific">Actinoplanes lobatus</name>
    <dbReference type="NCBI Taxonomy" id="113568"/>
    <lineage>
        <taxon>Bacteria</taxon>
        <taxon>Bacillati</taxon>
        <taxon>Actinomycetota</taxon>
        <taxon>Actinomycetes</taxon>
        <taxon>Micromonosporales</taxon>
        <taxon>Micromonosporaceae</taxon>
        <taxon>Actinoplanes</taxon>
    </lineage>
</organism>
<proteinExistence type="predicted"/>
<accession>A0A7W7HM81</accession>
<dbReference type="RefSeq" id="WP_188124878.1">
    <property type="nucleotide sequence ID" value="NZ_BOMP01000099.1"/>
</dbReference>
<keyword evidence="5" id="KW-1185">Reference proteome</keyword>
<dbReference type="Proteomes" id="UP000631312">
    <property type="component" value="Unassembled WGS sequence"/>
</dbReference>
<sequence length="170" mass="18070">MEDAGQLTFQTRPDPKLAEALLRHNLFPIVAGLAAVTLAIAALLYQAGNPDGWGLSLLVSGVVGPLYMLFAIPRQVVRREAHKIGGPATVRIDAVGLHTTDGSSTDTLPWSAIKTVRRTRGQVLLLHRGFSGAKRRMSGIPTADLTPAEQARLLAVLHSRGAALTKAPTL</sequence>
<reference evidence="2 5" key="2">
    <citation type="submission" date="2021-01" db="EMBL/GenBank/DDBJ databases">
        <title>Whole genome shotgun sequence of Actinoplanes lobatus NBRC 12513.</title>
        <authorList>
            <person name="Komaki H."/>
            <person name="Tamura T."/>
        </authorList>
    </citation>
    <scope>NUCLEOTIDE SEQUENCE [LARGE SCALE GENOMIC DNA]</scope>
    <source>
        <strain evidence="2 5">NBRC 12513</strain>
    </source>
</reference>
<evidence type="ECO:0000313" key="5">
    <source>
        <dbReference type="Proteomes" id="UP000631312"/>
    </source>
</evidence>
<dbReference type="EMBL" id="BOMP01000099">
    <property type="protein sequence ID" value="GIE42996.1"/>
    <property type="molecule type" value="Genomic_DNA"/>
</dbReference>
<keyword evidence="1" id="KW-0472">Membrane</keyword>
<reference evidence="3 4" key="1">
    <citation type="submission" date="2020-08" db="EMBL/GenBank/DDBJ databases">
        <title>Sequencing the genomes of 1000 actinobacteria strains.</title>
        <authorList>
            <person name="Klenk H.-P."/>
        </authorList>
    </citation>
    <scope>NUCLEOTIDE SEQUENCE [LARGE SCALE GENOMIC DNA]</scope>
    <source>
        <strain evidence="3 4">DSM 43150</strain>
    </source>
</reference>
<evidence type="ECO:0000313" key="3">
    <source>
        <dbReference type="EMBL" id="MBB4753144.1"/>
    </source>
</evidence>
<feature type="transmembrane region" description="Helical" evidence="1">
    <location>
        <begin position="26"/>
        <end position="47"/>
    </location>
</feature>
<comment type="caution">
    <text evidence="3">The sequence shown here is derived from an EMBL/GenBank/DDBJ whole genome shotgun (WGS) entry which is preliminary data.</text>
</comment>
<evidence type="ECO:0000313" key="4">
    <source>
        <dbReference type="Proteomes" id="UP000590511"/>
    </source>
</evidence>
<dbReference type="AlphaFoldDB" id="A0A7W7HM81"/>
<protein>
    <recommendedName>
        <fullName evidence="6">YcxB-like protein domain-containing protein</fullName>
    </recommendedName>
</protein>
<evidence type="ECO:0000256" key="1">
    <source>
        <dbReference type="SAM" id="Phobius"/>
    </source>
</evidence>
<keyword evidence="1" id="KW-0812">Transmembrane</keyword>
<dbReference type="EMBL" id="JACHNC010000001">
    <property type="protein sequence ID" value="MBB4753144.1"/>
    <property type="molecule type" value="Genomic_DNA"/>
</dbReference>
<evidence type="ECO:0008006" key="6">
    <source>
        <dbReference type="Google" id="ProtNLM"/>
    </source>
</evidence>
<feature type="transmembrane region" description="Helical" evidence="1">
    <location>
        <begin position="53"/>
        <end position="72"/>
    </location>
</feature>
<gene>
    <name evidence="2" type="ORF">Alo02nite_58940</name>
    <name evidence="3" type="ORF">BJ964_007305</name>
</gene>
<keyword evidence="1" id="KW-1133">Transmembrane helix</keyword>